<accession>A0A9R1HLK4</accession>
<sequence>EEEEEDDGD</sequence>
<reference evidence="1" key="1">
    <citation type="journal article" date="2017" name="Gigascience">
        <title>The first near-complete assembly of the hexaploid bread wheat genome, Triticum aestivum.</title>
        <authorList>
            <person name="Zimin A.V."/>
            <person name="Puiu D."/>
            <person name="Hall R."/>
            <person name="Kingan S."/>
            <person name="Clavijo B.J."/>
            <person name="Salzberg S.L."/>
        </authorList>
    </citation>
    <scope>NUCLEOTIDE SEQUENCE</scope>
    <source>
        <tissue evidence="1">Leaf</tissue>
    </source>
</reference>
<protein>
    <submittedName>
        <fullName evidence="1">Uncharacterized protein</fullName>
    </submittedName>
</protein>
<organism evidence="1">
    <name type="scientific">Triticum aestivum</name>
    <name type="common">Wheat</name>
    <dbReference type="NCBI Taxonomy" id="4565"/>
    <lineage>
        <taxon>Eukaryota</taxon>
        <taxon>Viridiplantae</taxon>
        <taxon>Streptophyta</taxon>
        <taxon>Embryophyta</taxon>
        <taxon>Tracheophyta</taxon>
        <taxon>Spermatophyta</taxon>
        <taxon>Magnoliopsida</taxon>
        <taxon>Liliopsida</taxon>
        <taxon>Poales</taxon>
        <taxon>Poaceae</taxon>
        <taxon>BOP clade</taxon>
        <taxon>Pooideae</taxon>
        <taxon>Triticodae</taxon>
        <taxon>Triticeae</taxon>
        <taxon>Triticinae</taxon>
        <taxon>Triticum</taxon>
    </lineage>
</organism>
<dbReference type="EMBL" id="CM022224">
    <property type="protein sequence ID" value="KAF7067784.1"/>
    <property type="molecule type" value="Genomic_DNA"/>
</dbReference>
<evidence type="ECO:0000313" key="1">
    <source>
        <dbReference type="EMBL" id="KAF7067784.1"/>
    </source>
</evidence>
<comment type="caution">
    <text evidence="1">The sequence shown here is derived from an EMBL/GenBank/DDBJ whole genome shotgun (WGS) entry which is preliminary data.</text>
</comment>
<proteinExistence type="predicted"/>
<reference evidence="1" key="2">
    <citation type="submission" date="2020-03" db="EMBL/GenBank/DDBJ databases">
        <title>The second near-complete assembly of the hexaploid bread wheat (Triticum aestivum) genome.</title>
        <authorList>
            <person name="Zimin A.V."/>
            <person name="Puiu D."/>
            <person name="Shumante A."/>
            <person name="Alonge M."/>
            <person name="Salzberg S.L."/>
        </authorList>
    </citation>
    <scope>NUCLEOTIDE SEQUENCE</scope>
    <source>
        <tissue evidence="1">Leaf</tissue>
    </source>
</reference>
<gene>
    <name evidence="1" type="ORF">CFC21_073627</name>
</gene>
<name>A0A9R1HLK4_WHEAT</name>
<feature type="non-terminal residue" evidence="1">
    <location>
        <position position="1"/>
    </location>
</feature>
<feature type="non-terminal residue" evidence="1">
    <location>
        <position position="9"/>
    </location>
</feature>
<dbReference type="Proteomes" id="UP000815260">
    <property type="component" value="Chromosome 5B"/>
</dbReference>